<dbReference type="InterPro" id="IPR051855">
    <property type="entry name" value="eIF2B_beta_subunit"/>
</dbReference>
<evidence type="ECO:0000256" key="5">
    <source>
        <dbReference type="ARBA" id="ARBA00022917"/>
    </source>
</evidence>
<dbReference type="EMBL" id="HBUF01509844">
    <property type="protein sequence ID" value="CAG6746445.1"/>
    <property type="molecule type" value="Transcribed_RNA"/>
</dbReference>
<dbReference type="Gene3D" id="3.40.50.10470">
    <property type="entry name" value="Translation initiation factor eif-2b, domain 2"/>
    <property type="match status" value="1"/>
</dbReference>
<dbReference type="PANTHER" id="PTHR45859:SF1">
    <property type="entry name" value="TRANSLATION INITIATION FACTOR EIF-2B SUBUNIT BETA"/>
    <property type="match status" value="1"/>
</dbReference>
<dbReference type="InterPro" id="IPR000649">
    <property type="entry name" value="IF-2B-related"/>
</dbReference>
<dbReference type="SUPFAM" id="SSF100950">
    <property type="entry name" value="NagB/RpiA/CoA transferase-like"/>
    <property type="match status" value="1"/>
</dbReference>
<dbReference type="GO" id="GO:0005851">
    <property type="term" value="C:eukaryotic translation initiation factor 2B complex"/>
    <property type="evidence" value="ECO:0007669"/>
    <property type="project" value="TreeGrafter"/>
</dbReference>
<comment type="subunit">
    <text evidence="8">Component of the translation initiation factor 2B (eIF2B) complex which is a heterodecamer of two sets of five different subunits: alpha, beta, gamma, delta and epsilon. Subunits alpha, beta and delta comprise a regulatory subcomplex and subunits epsilon and gamma comprise a catalytic subcomplex. Within the complex, the hexameric regulatory complex resides at the center, with the two heterodimeric catalytic subcomplexes bound on opposite sides.</text>
</comment>
<dbReference type="EMBL" id="HBUF01360539">
    <property type="protein sequence ID" value="CAG6720446.1"/>
    <property type="molecule type" value="Transcribed_RNA"/>
</dbReference>
<evidence type="ECO:0000256" key="4">
    <source>
        <dbReference type="ARBA" id="ARBA00022540"/>
    </source>
</evidence>
<evidence type="ECO:0000256" key="6">
    <source>
        <dbReference type="ARBA" id="ARBA00044122"/>
    </source>
</evidence>
<keyword evidence="4 10" id="KW-0396">Initiation factor</keyword>
<comment type="similarity">
    <text evidence="2 9">Belongs to the eIF-2B alpha/beta/delta subunits family.</text>
</comment>
<evidence type="ECO:0000256" key="7">
    <source>
        <dbReference type="ARBA" id="ARBA00044228"/>
    </source>
</evidence>
<dbReference type="PANTHER" id="PTHR45859">
    <property type="entry name" value="TRANSLATION INITIATION FACTOR EIF-2B SUBUNIT BETA"/>
    <property type="match status" value="1"/>
</dbReference>
<protein>
    <recommendedName>
        <fullName evidence="6">Translation initiation factor eIF2B subunit beta</fullName>
    </recommendedName>
    <alternativeName>
        <fullName evidence="7">eIF2B GDP-GTP exchange factor subunit beta</fullName>
    </alternativeName>
</protein>
<evidence type="ECO:0000256" key="8">
    <source>
        <dbReference type="ARBA" id="ARBA00046432"/>
    </source>
</evidence>
<proteinExistence type="inferred from homology"/>
<accession>A0A8D9EBI3</accession>
<evidence type="ECO:0000313" key="10">
    <source>
        <dbReference type="EMBL" id="CAG6746444.1"/>
    </source>
</evidence>
<dbReference type="GO" id="GO:0003743">
    <property type="term" value="F:translation initiation factor activity"/>
    <property type="evidence" value="ECO:0007669"/>
    <property type="project" value="UniProtKB-KW"/>
</dbReference>
<dbReference type="EMBL" id="HBUF01176553">
    <property type="protein sequence ID" value="CAG6654105.1"/>
    <property type="molecule type" value="Transcribed_RNA"/>
</dbReference>
<dbReference type="Pfam" id="PF01008">
    <property type="entry name" value="IF-2B"/>
    <property type="match status" value="1"/>
</dbReference>
<keyword evidence="3" id="KW-0963">Cytoplasm</keyword>
<evidence type="ECO:0000256" key="2">
    <source>
        <dbReference type="ARBA" id="ARBA00007251"/>
    </source>
</evidence>
<sequence length="357" mass="40116">MERSKQISELDDLVQEFIQKVKFGKISGSFKISTETVVLLKKIIQDYKWKNAQQIIHLITKYGVVLSKQLALESCVTNMVRRILKIIREEYSTCVQKKSQEDDNYSDSLHKLVISSDDETTDFSSSSASSELLDSILDHISELEMELETCHDNVSSQATEHIHSNEIILTIGYSRVVEDFLKTAALERKFQCIVMENSPGNKGHELAVSLAKAKIQTVLIPDSAMFGMISRVNKIIIGTHTVMANGGLRAVGGTHAVALAAQHYSIPIIVLAPLYKLSPQFLCSYEQDTFNNFKSPEQVLGYHHRDLVSRVQVFNPEFDYVPPELVGLFISNTGGHPPSYIYRLLSELYHPDDSIHA</sequence>
<evidence type="ECO:0000256" key="1">
    <source>
        <dbReference type="ARBA" id="ARBA00004514"/>
    </source>
</evidence>
<name>A0A8D9EBI3_9HEMI</name>
<dbReference type="EMBL" id="HBUF01360541">
    <property type="protein sequence ID" value="CAG6720450.1"/>
    <property type="molecule type" value="Transcribed_RNA"/>
</dbReference>
<evidence type="ECO:0000256" key="3">
    <source>
        <dbReference type="ARBA" id="ARBA00022490"/>
    </source>
</evidence>
<dbReference type="InterPro" id="IPR042529">
    <property type="entry name" value="IF_2B-like_C"/>
</dbReference>
<dbReference type="EMBL" id="HBUF01509843">
    <property type="protein sequence ID" value="CAG6746444.1"/>
    <property type="molecule type" value="Transcribed_RNA"/>
</dbReference>
<dbReference type="GO" id="GO:0005085">
    <property type="term" value="F:guanyl-nucleotide exchange factor activity"/>
    <property type="evidence" value="ECO:0007669"/>
    <property type="project" value="TreeGrafter"/>
</dbReference>
<comment type="subcellular location">
    <subcellularLocation>
        <location evidence="1">Cytoplasm</location>
        <location evidence="1">Cytosol</location>
    </subcellularLocation>
</comment>
<dbReference type="EMBL" id="HBUF01360538">
    <property type="protein sequence ID" value="CAG6720444.1"/>
    <property type="molecule type" value="Transcribed_RNA"/>
</dbReference>
<organism evidence="10">
    <name type="scientific">Cacopsylla melanoneura</name>
    <dbReference type="NCBI Taxonomy" id="428564"/>
    <lineage>
        <taxon>Eukaryota</taxon>
        <taxon>Metazoa</taxon>
        <taxon>Ecdysozoa</taxon>
        <taxon>Arthropoda</taxon>
        <taxon>Hexapoda</taxon>
        <taxon>Insecta</taxon>
        <taxon>Pterygota</taxon>
        <taxon>Neoptera</taxon>
        <taxon>Paraneoptera</taxon>
        <taxon>Hemiptera</taxon>
        <taxon>Sternorrhyncha</taxon>
        <taxon>Psylloidea</taxon>
        <taxon>Psyllidae</taxon>
        <taxon>Psyllinae</taxon>
        <taxon>Cacopsylla</taxon>
    </lineage>
</organism>
<reference evidence="10" key="1">
    <citation type="submission" date="2021-05" db="EMBL/GenBank/DDBJ databases">
        <authorList>
            <person name="Alioto T."/>
            <person name="Alioto T."/>
            <person name="Gomez Garrido J."/>
        </authorList>
    </citation>
    <scope>NUCLEOTIDE SEQUENCE</scope>
</reference>
<dbReference type="InterPro" id="IPR037171">
    <property type="entry name" value="NagB/RpiA_transferase-like"/>
</dbReference>
<dbReference type="AlphaFoldDB" id="A0A8D9EBI3"/>
<dbReference type="EMBL" id="HBUF01360540">
    <property type="protein sequence ID" value="CAG6720448.1"/>
    <property type="molecule type" value="Transcribed_RNA"/>
</dbReference>
<dbReference type="GO" id="GO:0005829">
    <property type="term" value="C:cytosol"/>
    <property type="evidence" value="ECO:0007669"/>
    <property type="project" value="UniProtKB-SubCell"/>
</dbReference>
<keyword evidence="5" id="KW-0648">Protein biosynthesis</keyword>
<dbReference type="EMBL" id="HBUF01176554">
    <property type="protein sequence ID" value="CAG6654106.1"/>
    <property type="molecule type" value="Transcribed_RNA"/>
</dbReference>
<evidence type="ECO:0000256" key="9">
    <source>
        <dbReference type="RuleBase" id="RU003814"/>
    </source>
</evidence>
<dbReference type="FunFam" id="3.40.50.10470:FF:000009">
    <property type="entry name" value="Translation initiation factor eIF2B subunit"/>
    <property type="match status" value="1"/>
</dbReference>
<dbReference type="EMBL" id="HBUF01012229">
    <property type="protein sequence ID" value="CAG6608569.1"/>
    <property type="molecule type" value="Transcribed_RNA"/>
</dbReference>